<keyword evidence="2" id="KW-0479">Metal-binding</keyword>
<dbReference type="EMBL" id="JRPR02000001">
    <property type="protein sequence ID" value="TLD97737.1"/>
    <property type="molecule type" value="Genomic_DNA"/>
</dbReference>
<dbReference type="Gene3D" id="3.40.50.1000">
    <property type="entry name" value="HAD superfamily/HAD-like"/>
    <property type="match status" value="1"/>
</dbReference>
<dbReference type="InterPro" id="IPR006439">
    <property type="entry name" value="HAD-SF_hydro_IA"/>
</dbReference>
<dbReference type="OrthoDB" id="148966at2"/>
<dbReference type="NCBIfam" id="TIGR01662">
    <property type="entry name" value="HAD-SF-IIIA"/>
    <property type="match status" value="1"/>
</dbReference>
<dbReference type="InterPro" id="IPR051400">
    <property type="entry name" value="HAD-like_hydrolase"/>
</dbReference>
<evidence type="ECO:0000313" key="6">
    <source>
        <dbReference type="Proteomes" id="UP000029733"/>
    </source>
</evidence>
<dbReference type="AlphaFoldDB" id="A0A4U8TG91"/>
<protein>
    <submittedName>
        <fullName evidence="5">HAD family hydrolase</fullName>
    </submittedName>
</protein>
<dbReference type="NCBIfam" id="TIGR01509">
    <property type="entry name" value="HAD-SF-IA-v3"/>
    <property type="match status" value="1"/>
</dbReference>
<dbReference type="InterPro" id="IPR006549">
    <property type="entry name" value="HAD-SF_hydro_IIIA"/>
</dbReference>
<dbReference type="Pfam" id="PF00702">
    <property type="entry name" value="Hydrolase"/>
    <property type="match status" value="1"/>
</dbReference>
<comment type="cofactor">
    <cofactor evidence="1">
        <name>Mg(2+)</name>
        <dbReference type="ChEBI" id="CHEBI:18420"/>
    </cofactor>
</comment>
<evidence type="ECO:0000256" key="2">
    <source>
        <dbReference type="ARBA" id="ARBA00022723"/>
    </source>
</evidence>
<dbReference type="PANTHER" id="PTHR46470">
    <property type="entry name" value="N-ACYLNEURAMINATE-9-PHOSPHATASE"/>
    <property type="match status" value="1"/>
</dbReference>
<dbReference type="SFLD" id="SFLDS00003">
    <property type="entry name" value="Haloacid_Dehalogenase"/>
    <property type="match status" value="1"/>
</dbReference>
<dbReference type="PANTHER" id="PTHR46470:SF2">
    <property type="entry name" value="GLYCERALDEHYDE 3-PHOSPHATE PHOSPHATASE"/>
    <property type="match status" value="1"/>
</dbReference>
<gene>
    <name evidence="5" type="ORF">LS71_003115</name>
</gene>
<keyword evidence="3 5" id="KW-0378">Hydrolase</keyword>
<dbReference type="PRINTS" id="PR00413">
    <property type="entry name" value="HADHALOGNASE"/>
</dbReference>
<comment type="caution">
    <text evidence="5">The sequence shown here is derived from an EMBL/GenBank/DDBJ whole genome shotgun (WGS) entry which is preliminary data.</text>
</comment>
<dbReference type="SFLD" id="SFLDG01129">
    <property type="entry name" value="C1.5:_HAD__Beta-PGM__Phosphata"/>
    <property type="match status" value="1"/>
</dbReference>
<accession>A0A4U8TG91</accession>
<proteinExistence type="predicted"/>
<evidence type="ECO:0000256" key="1">
    <source>
        <dbReference type="ARBA" id="ARBA00001946"/>
    </source>
</evidence>
<name>A0A4U8TG91_9HELI</name>
<organism evidence="5 6">
    <name type="scientific">Helicobacter jaachi</name>
    <dbReference type="NCBI Taxonomy" id="1677920"/>
    <lineage>
        <taxon>Bacteria</taxon>
        <taxon>Pseudomonadati</taxon>
        <taxon>Campylobacterota</taxon>
        <taxon>Epsilonproteobacteria</taxon>
        <taxon>Campylobacterales</taxon>
        <taxon>Helicobacteraceae</taxon>
        <taxon>Helicobacter</taxon>
    </lineage>
</organism>
<evidence type="ECO:0000313" key="5">
    <source>
        <dbReference type="EMBL" id="TLD97737.1"/>
    </source>
</evidence>
<dbReference type="RefSeq" id="WP_034353941.1">
    <property type="nucleotide sequence ID" value="NZ_JRPR02000001.1"/>
</dbReference>
<evidence type="ECO:0000256" key="4">
    <source>
        <dbReference type="ARBA" id="ARBA00022842"/>
    </source>
</evidence>
<reference evidence="5 6" key="1">
    <citation type="journal article" date="2014" name="Genome Announc.">
        <title>Draft genome sequences of eight enterohepatic helicobacter species isolated from both laboratory and wild rodents.</title>
        <authorList>
            <person name="Sheh A."/>
            <person name="Shen Z."/>
            <person name="Fox J.G."/>
        </authorList>
    </citation>
    <scope>NUCLEOTIDE SEQUENCE [LARGE SCALE GENOMIC DNA]</scope>
    <source>
        <strain evidence="5 6">MIT 09-6949</strain>
    </source>
</reference>
<dbReference type="Proteomes" id="UP000029733">
    <property type="component" value="Unassembled WGS sequence"/>
</dbReference>
<dbReference type="Gene3D" id="1.10.150.520">
    <property type="match status" value="1"/>
</dbReference>
<evidence type="ECO:0000256" key="3">
    <source>
        <dbReference type="ARBA" id="ARBA00022801"/>
    </source>
</evidence>
<keyword evidence="4" id="KW-0460">Magnesium</keyword>
<dbReference type="InterPro" id="IPR023214">
    <property type="entry name" value="HAD_sf"/>
</dbReference>
<dbReference type="GO" id="GO:0044281">
    <property type="term" value="P:small molecule metabolic process"/>
    <property type="evidence" value="ECO:0007669"/>
    <property type="project" value="UniProtKB-ARBA"/>
</dbReference>
<dbReference type="InterPro" id="IPR036412">
    <property type="entry name" value="HAD-like_sf"/>
</dbReference>
<dbReference type="GO" id="GO:0046872">
    <property type="term" value="F:metal ion binding"/>
    <property type="evidence" value="ECO:0007669"/>
    <property type="project" value="UniProtKB-KW"/>
</dbReference>
<sequence length="217" mass="24528">MQAIICDLDNTLYDENIFVESVCYAFCTRYGLDSSLVAPILADDFRLSSKDIFGDWLKSFDFYTKSRQEELFNLYQSHPAKLHLYEDAHAFLAYAKERGLKIGILTNGSLQAQAHKVKLLGLDKSAHIAIEYARAEGAAYEKPHINAYKRILQKLGVESSACAFIGDNPRTDILGANNAGLYSIWLKRGYARLMPCDFAHVEIEHFAQAQAFIESRF</sequence>
<dbReference type="GO" id="GO:0016791">
    <property type="term" value="F:phosphatase activity"/>
    <property type="evidence" value="ECO:0007669"/>
    <property type="project" value="TreeGrafter"/>
</dbReference>
<dbReference type="NCBIfam" id="TIGR01549">
    <property type="entry name" value="HAD-SF-IA-v1"/>
    <property type="match status" value="1"/>
</dbReference>
<dbReference type="STRING" id="1677920.LS71_03965"/>
<dbReference type="SUPFAM" id="SSF56784">
    <property type="entry name" value="HAD-like"/>
    <property type="match status" value="1"/>
</dbReference>
<keyword evidence="6" id="KW-1185">Reference proteome</keyword>